<dbReference type="Gene3D" id="3.40.50.720">
    <property type="entry name" value="NAD(P)-binding Rossmann-like Domain"/>
    <property type="match status" value="1"/>
</dbReference>
<proteinExistence type="predicted"/>
<dbReference type="EMBL" id="BOMF01000139">
    <property type="protein sequence ID" value="GID50049.1"/>
    <property type="molecule type" value="Genomic_DNA"/>
</dbReference>
<reference evidence="1" key="1">
    <citation type="submission" date="2021-01" db="EMBL/GenBank/DDBJ databases">
        <title>Whole genome shotgun sequence of Actinoplanes capillaceus NBRC 16408.</title>
        <authorList>
            <person name="Komaki H."/>
            <person name="Tamura T."/>
        </authorList>
    </citation>
    <scope>NUCLEOTIDE SEQUENCE [LARGE SCALE GENOMIC DNA]</scope>
    <source>
        <strain evidence="1">NBRC 16408</strain>
    </source>
</reference>
<gene>
    <name evidence="1" type="ORF">Aca07nite_73240</name>
</gene>
<sequence length="96" mass="10316">MRDAIGGSVPFDGDALLHRIDYRDAAAALDLVVTHGLTGAYNAVPDTDIPPTNRDFFAGITTGHGWPELTYRAEIATPLVPVSSAKLRATGFHFTY</sequence>
<evidence type="ECO:0000313" key="1">
    <source>
        <dbReference type="EMBL" id="GID50049.1"/>
    </source>
</evidence>
<comment type="caution">
    <text evidence="1">The sequence shown here is derived from an EMBL/GenBank/DDBJ whole genome shotgun (WGS) entry which is preliminary data.</text>
</comment>
<name>A0ABQ3WUW6_9ACTN</name>
<accession>A0ABQ3WUW6</accession>
<dbReference type="RefSeq" id="WP_204300123.1">
    <property type="nucleotide sequence ID" value="NZ_BAAAGQ010000017.1"/>
</dbReference>
<organism evidence="1">
    <name type="scientific">Actinoplanes campanulatus</name>
    <dbReference type="NCBI Taxonomy" id="113559"/>
    <lineage>
        <taxon>Bacteria</taxon>
        <taxon>Bacillati</taxon>
        <taxon>Actinomycetota</taxon>
        <taxon>Actinomycetes</taxon>
        <taxon>Micromonosporales</taxon>
        <taxon>Micromonosporaceae</taxon>
        <taxon>Actinoplanes</taxon>
    </lineage>
</organism>
<protein>
    <submittedName>
        <fullName evidence="1">Uncharacterized protein</fullName>
    </submittedName>
</protein>